<evidence type="ECO:0000256" key="1">
    <source>
        <dbReference type="SAM" id="MobiDB-lite"/>
    </source>
</evidence>
<accession>A0A8X6XQE0</accession>
<keyword evidence="2" id="KW-0472">Membrane</keyword>
<evidence type="ECO:0000313" key="4">
    <source>
        <dbReference type="Proteomes" id="UP000886998"/>
    </source>
</evidence>
<keyword evidence="2" id="KW-1133">Transmembrane helix</keyword>
<dbReference type="Proteomes" id="UP000886998">
    <property type="component" value="Unassembled WGS sequence"/>
</dbReference>
<feature type="compositionally biased region" description="Low complexity" evidence="1">
    <location>
        <begin position="105"/>
        <end position="126"/>
    </location>
</feature>
<keyword evidence="4" id="KW-1185">Reference proteome</keyword>
<dbReference type="OrthoDB" id="6420398at2759"/>
<evidence type="ECO:0000313" key="3">
    <source>
        <dbReference type="EMBL" id="GFY56862.1"/>
    </source>
</evidence>
<name>A0A8X6XQE0_9ARAC</name>
<feature type="compositionally biased region" description="Basic and acidic residues" evidence="1">
    <location>
        <begin position="156"/>
        <end position="166"/>
    </location>
</feature>
<comment type="caution">
    <text evidence="3">The sequence shown here is derived from an EMBL/GenBank/DDBJ whole genome shotgun (WGS) entry which is preliminary data.</text>
</comment>
<keyword evidence="2" id="KW-0812">Transmembrane</keyword>
<proteinExistence type="predicted"/>
<protein>
    <submittedName>
        <fullName evidence="3">Uncharacterized protein</fullName>
    </submittedName>
</protein>
<sequence>MTMRHHLLFYHHHRWRGVFHCSRKWTSCNFNSVQRWGDDDDGIIFYFSTTRRPYPWERPRPRIELPTYEPPSPSGQEVVFFCILGIGLVVFLVAVTCCRIATNDSLSDSSTSGTTTHPPPQNNTQPSGIRPTNARDDIGISVSFTNSAYSSGGARSEVDSSSDRPPDYSQVTLQGFNNAAYPTVVNKPQETPPPKYEDGPVFR</sequence>
<dbReference type="AlphaFoldDB" id="A0A8X6XQE0"/>
<organism evidence="3 4">
    <name type="scientific">Trichonephila inaurata madagascariensis</name>
    <dbReference type="NCBI Taxonomy" id="2747483"/>
    <lineage>
        <taxon>Eukaryota</taxon>
        <taxon>Metazoa</taxon>
        <taxon>Ecdysozoa</taxon>
        <taxon>Arthropoda</taxon>
        <taxon>Chelicerata</taxon>
        <taxon>Arachnida</taxon>
        <taxon>Araneae</taxon>
        <taxon>Araneomorphae</taxon>
        <taxon>Entelegynae</taxon>
        <taxon>Araneoidea</taxon>
        <taxon>Nephilidae</taxon>
        <taxon>Trichonephila</taxon>
        <taxon>Trichonephila inaurata</taxon>
    </lineage>
</organism>
<dbReference type="EMBL" id="BMAV01011188">
    <property type="protein sequence ID" value="GFY56862.1"/>
    <property type="molecule type" value="Genomic_DNA"/>
</dbReference>
<reference evidence="3" key="1">
    <citation type="submission" date="2020-08" db="EMBL/GenBank/DDBJ databases">
        <title>Multicomponent nature underlies the extraordinary mechanical properties of spider dragline silk.</title>
        <authorList>
            <person name="Kono N."/>
            <person name="Nakamura H."/>
            <person name="Mori M."/>
            <person name="Yoshida Y."/>
            <person name="Ohtoshi R."/>
            <person name="Malay A.D."/>
            <person name="Moran D.A.P."/>
            <person name="Tomita M."/>
            <person name="Numata K."/>
            <person name="Arakawa K."/>
        </authorList>
    </citation>
    <scope>NUCLEOTIDE SEQUENCE</scope>
</reference>
<feature type="region of interest" description="Disordered" evidence="1">
    <location>
        <begin position="105"/>
        <end position="203"/>
    </location>
</feature>
<gene>
    <name evidence="3" type="primary">NCL1_08344</name>
    <name evidence="3" type="ORF">TNIN_473801</name>
</gene>
<feature type="transmembrane region" description="Helical" evidence="2">
    <location>
        <begin position="78"/>
        <end position="101"/>
    </location>
</feature>
<evidence type="ECO:0000256" key="2">
    <source>
        <dbReference type="SAM" id="Phobius"/>
    </source>
</evidence>